<proteinExistence type="predicted"/>
<organism evidence="1 2">
    <name type="scientific">Brevibacterium senegalense</name>
    <dbReference type="NCBI Taxonomy" id="1033736"/>
    <lineage>
        <taxon>Bacteria</taxon>
        <taxon>Bacillati</taxon>
        <taxon>Actinomycetota</taxon>
        <taxon>Actinomycetes</taxon>
        <taxon>Micrococcales</taxon>
        <taxon>Brevibacteriaceae</taxon>
        <taxon>Brevibacterium</taxon>
    </lineage>
</organism>
<reference evidence="1" key="2">
    <citation type="submission" date="2021-09" db="EMBL/GenBank/DDBJ databases">
        <authorList>
            <person name="Gilroy R."/>
        </authorList>
    </citation>
    <scope>NUCLEOTIDE SEQUENCE</scope>
    <source>
        <strain evidence="1">ChiGjej5B5-7349</strain>
    </source>
</reference>
<gene>
    <name evidence="1" type="ORF">K8V08_04150</name>
</gene>
<dbReference type="Proteomes" id="UP000784435">
    <property type="component" value="Unassembled WGS sequence"/>
</dbReference>
<sequence>MRYVLPAVIIVIGLITGMFGVLQKTVWAPDDQRTATVQLDEPGPVVVIEPGVLNLYPTPAQLTATAADPGQEITISRTTKENADAWVGASDVTRITGLQDETTLAAQTTTGGEG</sequence>
<accession>A0A921SN73</accession>
<reference evidence="1" key="1">
    <citation type="journal article" date="2021" name="PeerJ">
        <title>Extensive microbial diversity within the chicken gut microbiome revealed by metagenomics and culture.</title>
        <authorList>
            <person name="Gilroy R."/>
            <person name="Ravi A."/>
            <person name="Getino M."/>
            <person name="Pursley I."/>
            <person name="Horton D.L."/>
            <person name="Alikhan N.F."/>
            <person name="Baker D."/>
            <person name="Gharbi K."/>
            <person name="Hall N."/>
            <person name="Watson M."/>
            <person name="Adriaenssens E.M."/>
            <person name="Foster-Nyarko E."/>
            <person name="Jarju S."/>
            <person name="Secka A."/>
            <person name="Antonio M."/>
            <person name="Oren A."/>
            <person name="Chaudhuri R.R."/>
            <person name="La Ragione R."/>
            <person name="Hildebrand F."/>
            <person name="Pallen M.J."/>
        </authorList>
    </citation>
    <scope>NUCLEOTIDE SEQUENCE</scope>
    <source>
        <strain evidence="1">ChiGjej5B5-7349</strain>
    </source>
</reference>
<dbReference type="EMBL" id="DYUK01000085">
    <property type="protein sequence ID" value="HJG79586.1"/>
    <property type="molecule type" value="Genomic_DNA"/>
</dbReference>
<comment type="caution">
    <text evidence="1">The sequence shown here is derived from an EMBL/GenBank/DDBJ whole genome shotgun (WGS) entry which is preliminary data.</text>
</comment>
<evidence type="ECO:0000313" key="1">
    <source>
        <dbReference type="EMBL" id="HJG79586.1"/>
    </source>
</evidence>
<evidence type="ECO:0000313" key="2">
    <source>
        <dbReference type="Proteomes" id="UP000784435"/>
    </source>
</evidence>
<protein>
    <submittedName>
        <fullName evidence="1">Uncharacterized protein</fullName>
    </submittedName>
</protein>
<name>A0A921SN73_9MICO</name>
<feature type="non-terminal residue" evidence="1">
    <location>
        <position position="114"/>
    </location>
</feature>
<dbReference type="AlphaFoldDB" id="A0A921SN73"/>